<protein>
    <recommendedName>
        <fullName evidence="2">MATH domain-containing protein</fullName>
    </recommendedName>
</protein>
<dbReference type="SMART" id="SM00061">
    <property type="entry name" value="MATH"/>
    <property type="match status" value="2"/>
</dbReference>
<proteinExistence type="predicted"/>
<dbReference type="PROSITE" id="PS50144">
    <property type="entry name" value="MATH"/>
    <property type="match status" value="2"/>
</dbReference>
<dbReference type="CDD" id="cd00121">
    <property type="entry name" value="MATH"/>
    <property type="match status" value="2"/>
</dbReference>
<dbReference type="Araport" id="AT5G26320"/>
<gene>
    <name evidence="3" type="ordered locus">At5g26320</name>
    <name evidence="4" type="ordered locus">AXX17_At5g26320</name>
    <name evidence="5" type="ORF">AN1_LOCUS23379</name>
</gene>
<dbReference type="SUPFAM" id="SSF49599">
    <property type="entry name" value="TRAF domain-like"/>
    <property type="match status" value="2"/>
</dbReference>
<dbReference type="PANTHER" id="PTHR46162">
    <property type="entry name" value="TRAF-LIKE FAMILY PROTEIN"/>
    <property type="match status" value="1"/>
</dbReference>
<dbReference type="GeneID" id="832701"/>
<reference evidence="6" key="1">
    <citation type="journal article" date="2016" name="Proc. Natl. Acad. Sci. U.S.A.">
        <title>Chromosome-level assembly of Arabidopsis thaliana Ler reveals the extent of translocation and inversion polymorphisms.</title>
        <authorList>
            <person name="Zapata L."/>
            <person name="Ding J."/>
            <person name="Willing E.M."/>
            <person name="Hartwig B."/>
            <person name="Bezdan D."/>
            <person name="Jiao W.B."/>
            <person name="Patel V."/>
            <person name="Velikkakam James G."/>
            <person name="Koornneef M."/>
            <person name="Ossowski S."/>
            <person name="Schneeberger K."/>
        </authorList>
    </citation>
    <scope>NUCLEOTIDE SEQUENCE [LARGE SCALE GENOMIC DNA]</scope>
    <source>
        <strain evidence="6">cv. Landsberg erecta</strain>
    </source>
</reference>
<feature type="chain" id="PRO_5038293428" description="MATH domain-containing protein" evidence="1">
    <location>
        <begin position="24"/>
        <end position="352"/>
    </location>
</feature>
<evidence type="ECO:0000313" key="5">
    <source>
        <dbReference type="EMBL" id="VYS67983.1"/>
    </source>
</evidence>
<dbReference type="Pfam" id="PF22486">
    <property type="entry name" value="MATH_2"/>
    <property type="match status" value="2"/>
</dbReference>
<reference evidence="5 7" key="3">
    <citation type="submission" date="2019-11" db="EMBL/GenBank/DDBJ databases">
        <authorList>
            <person name="Jiao W.-B."/>
            <person name="Schneeberger K."/>
        </authorList>
    </citation>
    <scope>NUCLEOTIDE SEQUENCE [LARGE SCALE GENOMIC DNA]</scope>
    <source>
        <strain evidence="7">cv. An-1</strain>
    </source>
</reference>
<dbReference type="FunFam" id="2.60.210.10:FF:000013">
    <property type="entry name" value="TRAF-like family protein"/>
    <property type="match status" value="1"/>
</dbReference>
<dbReference type="InterPro" id="IPR002083">
    <property type="entry name" value="MATH/TRAF_dom"/>
</dbReference>
<dbReference type="EMBL" id="CACRSJ010000110">
    <property type="protein sequence ID" value="VYS67983.1"/>
    <property type="molecule type" value="Genomic_DNA"/>
</dbReference>
<sequence>MDYQKWSLGFISLVFLLITSSSAELLIKQVTEGRGIEYNNSYSLKTNLGLTRVLREERPSSKIVTITSFSVIKGRSEAFESSTFEAAGYKWRFMLFVNGNQNDPDGGHENMALYVGIKETESFPRGWEVNVDLKLFVHNEKLHKYLTVSDGTVKRYEAAKTYWGFGNLIPRTTLLDPNEGYILHDTLSFGAEISIVNPAEKQEKITFISNPPDNVFTWKILRFSTLENKFYYSDEFLVGDRYWRLGFNPKGYQGERPRALSIFLYAQGYKANAVITNTWGSVNLQLKNQRSSNHIQLYSEAWCAIRSGYGIEGNSIILLEDLQNSSKGYLVNDAIIFEAELVKVSVTNIVSA</sequence>
<dbReference type="Proteomes" id="UP000426265">
    <property type="component" value="Unassembled WGS sequence"/>
</dbReference>
<dbReference type="Gene3D" id="2.60.210.10">
    <property type="entry name" value="Apoptosis, Tumor Necrosis Factor Receptor Associated Protein 2, Chain A"/>
    <property type="match status" value="2"/>
</dbReference>
<dbReference type="InterPro" id="IPR008974">
    <property type="entry name" value="TRAF-like"/>
</dbReference>
<evidence type="ECO:0000313" key="6">
    <source>
        <dbReference type="Proteomes" id="UP000078284"/>
    </source>
</evidence>
<accession>A0A178ULU3</accession>
<name>A0A178ULU3_ARATH</name>
<feature type="domain" description="MATH" evidence="2">
    <location>
        <begin position="59"/>
        <end position="193"/>
    </location>
</feature>
<organism evidence="4 6">
    <name type="scientific">Arabidopsis thaliana</name>
    <name type="common">Mouse-ear cress</name>
    <dbReference type="NCBI Taxonomy" id="3702"/>
    <lineage>
        <taxon>Eukaryota</taxon>
        <taxon>Viridiplantae</taxon>
        <taxon>Streptophyta</taxon>
        <taxon>Embryophyta</taxon>
        <taxon>Tracheophyta</taxon>
        <taxon>Spermatophyta</taxon>
        <taxon>Magnoliopsida</taxon>
        <taxon>eudicotyledons</taxon>
        <taxon>Gunneridae</taxon>
        <taxon>Pentapetalae</taxon>
        <taxon>rosids</taxon>
        <taxon>malvids</taxon>
        <taxon>Brassicales</taxon>
        <taxon>Brassicaceae</taxon>
        <taxon>Camelineae</taxon>
        <taxon>Arabidopsis</taxon>
    </lineage>
</organism>
<dbReference type="PANTHER" id="PTHR46162:SF65">
    <property type="entry name" value="F9D12.8 PROTEIN-RELATED"/>
    <property type="match status" value="1"/>
</dbReference>
<evidence type="ECO:0000313" key="7">
    <source>
        <dbReference type="Proteomes" id="UP000426265"/>
    </source>
</evidence>
<evidence type="ECO:0000313" key="3">
    <source>
        <dbReference type="Araport" id="AT5G26320"/>
    </source>
</evidence>
<dbReference type="AlphaFoldDB" id="A0A178ULU3"/>
<evidence type="ECO:0000313" key="4">
    <source>
        <dbReference type="EMBL" id="OAO93631.1"/>
    </source>
</evidence>
<dbReference type="SMR" id="A0A178ULU3"/>
<dbReference type="ExpressionAtlas" id="A0A178ULU3">
    <property type="expression patterns" value="baseline and differential"/>
</dbReference>
<evidence type="ECO:0000256" key="1">
    <source>
        <dbReference type="SAM" id="SignalP"/>
    </source>
</evidence>
<feature type="signal peptide" evidence="1">
    <location>
        <begin position="1"/>
        <end position="23"/>
    </location>
</feature>
<evidence type="ECO:0000259" key="2">
    <source>
        <dbReference type="PROSITE" id="PS50144"/>
    </source>
</evidence>
<dbReference type="EMBL" id="LUHQ01000005">
    <property type="protein sequence ID" value="OAO93631.1"/>
    <property type="molecule type" value="Genomic_DNA"/>
</dbReference>
<feature type="domain" description="MATH" evidence="2">
    <location>
        <begin position="213"/>
        <end position="341"/>
    </location>
</feature>
<dbReference type="Proteomes" id="UP000078284">
    <property type="component" value="Chromosome 5"/>
</dbReference>
<reference evidence="4" key="2">
    <citation type="submission" date="2016-03" db="EMBL/GenBank/DDBJ databases">
        <title>Full-length assembly of Arabidopsis thaliana Ler reveals the complement of translocations and inversions.</title>
        <authorList>
            <person name="Zapata L."/>
            <person name="Schneeberger K."/>
            <person name="Ossowski S."/>
        </authorList>
    </citation>
    <scope>NUCLEOTIDE SEQUENCE [LARGE SCALE GENOMIC DNA]</scope>
    <source>
        <tissue evidence="4">Leaf</tissue>
    </source>
</reference>
<dbReference type="KEGG" id="ath:AT5G26320"/>
<keyword evidence="1" id="KW-0732">Signal</keyword>